<sequence>MTQNEADFRLINEDYKIWKRNVPFLYDLSISHALEWPSLTVDWLPDREELSDKNYSVQRMVLGTHISDDTDDDDDQEHHLIIAQIKLPIENDQNDDRADDIAENTGKVQITQQIVHDGEVNRARHMPQNPFIIATKSSTSDVNVFDYSKHPSKPPLSGICYPELILKGHTAEGYGVSWSLLKNGHLLSGSDDGNICLWDINATPQNKDLDALQIYTIDEGVVDDVAWHPRHEYLFGSVGDDKFLHMWDIRDPSVTKPIQSVVAHEGEVQCLDFNPFNEWIVATGSSDKTVKLFDLRKFTNAVHTLQFHKDDVFKVGWSPKNETILASSCHGRQLLVWDVSRIGGTLPPEEAEEGPPELLFIHGGHTSKISDFSWNPCEDWVMASVASDNILQIWQMADHIYQDEGDLPEDNSSKAGLSESKETVSS</sequence>
<feature type="domain" description="Histone-binding protein RBBP4-like N-terminal" evidence="9">
    <location>
        <begin position="13"/>
        <end position="88"/>
    </location>
</feature>
<evidence type="ECO:0000259" key="9">
    <source>
        <dbReference type="Pfam" id="PF12265"/>
    </source>
</evidence>
<dbReference type="InterPro" id="IPR001680">
    <property type="entry name" value="WD40_rpt"/>
</dbReference>
<dbReference type="InterPro" id="IPR036322">
    <property type="entry name" value="WD40_repeat_dom_sf"/>
</dbReference>
<gene>
    <name evidence="10" type="ORF">LIER_27394</name>
</gene>
<evidence type="ECO:0000256" key="2">
    <source>
        <dbReference type="ARBA" id="ARBA00009341"/>
    </source>
</evidence>
<keyword evidence="3 7" id="KW-0853">WD repeat</keyword>
<dbReference type="GO" id="GO:0005634">
    <property type="term" value="C:nucleus"/>
    <property type="evidence" value="ECO:0007669"/>
    <property type="project" value="UniProtKB-SubCell"/>
</dbReference>
<protein>
    <recommendedName>
        <fullName evidence="9">Histone-binding protein RBBP4-like N-terminal domain-containing protein</fullName>
    </recommendedName>
</protein>
<feature type="repeat" description="WD" evidence="7">
    <location>
        <begin position="166"/>
        <end position="208"/>
    </location>
</feature>
<dbReference type="GO" id="GO:0006325">
    <property type="term" value="P:chromatin organization"/>
    <property type="evidence" value="ECO:0007669"/>
    <property type="project" value="UniProtKB-KW"/>
</dbReference>
<comment type="subcellular location">
    <subcellularLocation>
        <location evidence="1">Nucleus</location>
    </subcellularLocation>
</comment>
<comment type="caution">
    <text evidence="10">The sequence shown here is derived from an EMBL/GenBank/DDBJ whole genome shotgun (WGS) entry which is preliminary data.</text>
</comment>
<evidence type="ECO:0000256" key="3">
    <source>
        <dbReference type="ARBA" id="ARBA00022574"/>
    </source>
</evidence>
<dbReference type="AlphaFoldDB" id="A0AAV3RBW0"/>
<dbReference type="EMBL" id="BAABME010008808">
    <property type="protein sequence ID" value="GAA0173884.1"/>
    <property type="molecule type" value="Genomic_DNA"/>
</dbReference>
<name>A0AAV3RBW0_LITER</name>
<dbReference type="SMART" id="SM00320">
    <property type="entry name" value="WD40"/>
    <property type="match status" value="6"/>
</dbReference>
<evidence type="ECO:0000313" key="10">
    <source>
        <dbReference type="EMBL" id="GAA0173884.1"/>
    </source>
</evidence>
<dbReference type="InterPro" id="IPR015943">
    <property type="entry name" value="WD40/YVTN_repeat-like_dom_sf"/>
</dbReference>
<dbReference type="PANTHER" id="PTHR22850">
    <property type="entry name" value="WD40 REPEAT FAMILY"/>
    <property type="match status" value="1"/>
</dbReference>
<dbReference type="PROSITE" id="PS50294">
    <property type="entry name" value="WD_REPEATS_REGION"/>
    <property type="match status" value="1"/>
</dbReference>
<accession>A0AAV3RBW0</accession>
<evidence type="ECO:0000313" key="11">
    <source>
        <dbReference type="Proteomes" id="UP001454036"/>
    </source>
</evidence>
<keyword evidence="5" id="KW-0156">Chromatin regulator</keyword>
<feature type="repeat" description="WD" evidence="7">
    <location>
        <begin position="362"/>
        <end position="396"/>
    </location>
</feature>
<dbReference type="InterPro" id="IPR019775">
    <property type="entry name" value="WD40_repeat_CS"/>
</dbReference>
<evidence type="ECO:0000256" key="7">
    <source>
        <dbReference type="PROSITE-ProRule" id="PRU00221"/>
    </source>
</evidence>
<dbReference type="Pfam" id="PF12265">
    <property type="entry name" value="CAF1C_H4-bd"/>
    <property type="match status" value="1"/>
</dbReference>
<feature type="repeat" description="WD" evidence="7">
    <location>
        <begin position="305"/>
        <end position="340"/>
    </location>
</feature>
<evidence type="ECO:0000256" key="1">
    <source>
        <dbReference type="ARBA" id="ARBA00004123"/>
    </source>
</evidence>
<dbReference type="PRINTS" id="PR00320">
    <property type="entry name" value="GPROTEINBRPT"/>
</dbReference>
<keyword evidence="11" id="KW-1185">Reference proteome</keyword>
<evidence type="ECO:0000256" key="5">
    <source>
        <dbReference type="ARBA" id="ARBA00022853"/>
    </source>
</evidence>
<reference evidence="10 11" key="1">
    <citation type="submission" date="2024-01" db="EMBL/GenBank/DDBJ databases">
        <title>The complete chloroplast genome sequence of Lithospermum erythrorhizon: insights into the phylogenetic relationship among Boraginaceae species and the maternal lineages of purple gromwells.</title>
        <authorList>
            <person name="Okada T."/>
            <person name="Watanabe K."/>
        </authorList>
    </citation>
    <scope>NUCLEOTIDE SEQUENCE [LARGE SCALE GENOMIC DNA]</scope>
</reference>
<feature type="repeat" description="WD" evidence="7">
    <location>
        <begin position="261"/>
        <end position="296"/>
    </location>
</feature>
<evidence type="ECO:0000256" key="4">
    <source>
        <dbReference type="ARBA" id="ARBA00022737"/>
    </source>
</evidence>
<dbReference type="InterPro" id="IPR022052">
    <property type="entry name" value="Histone-bd_RBBP4-like_N"/>
</dbReference>
<dbReference type="Gene3D" id="2.130.10.10">
    <property type="entry name" value="YVTN repeat-like/Quinoprotein amine dehydrogenase"/>
    <property type="match status" value="1"/>
</dbReference>
<proteinExistence type="inferred from homology"/>
<evidence type="ECO:0000256" key="8">
    <source>
        <dbReference type="SAM" id="MobiDB-lite"/>
    </source>
</evidence>
<dbReference type="InterPro" id="IPR050459">
    <property type="entry name" value="WD_repeat_RBAP46/RBAP48/MSI1"/>
</dbReference>
<dbReference type="PROSITE" id="PS50082">
    <property type="entry name" value="WD_REPEATS_2"/>
    <property type="match status" value="4"/>
</dbReference>
<organism evidence="10 11">
    <name type="scientific">Lithospermum erythrorhizon</name>
    <name type="common">Purple gromwell</name>
    <name type="synonym">Lithospermum officinale var. erythrorhizon</name>
    <dbReference type="NCBI Taxonomy" id="34254"/>
    <lineage>
        <taxon>Eukaryota</taxon>
        <taxon>Viridiplantae</taxon>
        <taxon>Streptophyta</taxon>
        <taxon>Embryophyta</taxon>
        <taxon>Tracheophyta</taxon>
        <taxon>Spermatophyta</taxon>
        <taxon>Magnoliopsida</taxon>
        <taxon>eudicotyledons</taxon>
        <taxon>Gunneridae</taxon>
        <taxon>Pentapetalae</taxon>
        <taxon>asterids</taxon>
        <taxon>lamiids</taxon>
        <taxon>Boraginales</taxon>
        <taxon>Boraginaceae</taxon>
        <taxon>Boraginoideae</taxon>
        <taxon>Lithospermeae</taxon>
        <taxon>Lithospermum</taxon>
    </lineage>
</organism>
<keyword evidence="4" id="KW-0677">Repeat</keyword>
<dbReference type="Proteomes" id="UP001454036">
    <property type="component" value="Unassembled WGS sequence"/>
</dbReference>
<evidence type="ECO:0000256" key="6">
    <source>
        <dbReference type="ARBA" id="ARBA00023242"/>
    </source>
</evidence>
<dbReference type="PROSITE" id="PS00678">
    <property type="entry name" value="WD_REPEATS_1"/>
    <property type="match status" value="1"/>
</dbReference>
<dbReference type="FunFam" id="2.130.10.10:FF:000512">
    <property type="entry name" value="WD-40 repeat-containing protein MSI1"/>
    <property type="match status" value="1"/>
</dbReference>
<dbReference type="Pfam" id="PF00400">
    <property type="entry name" value="WD40"/>
    <property type="match status" value="5"/>
</dbReference>
<dbReference type="InterPro" id="IPR020472">
    <property type="entry name" value="WD40_PAC1"/>
</dbReference>
<keyword evidence="6" id="KW-0539">Nucleus</keyword>
<feature type="region of interest" description="Disordered" evidence="8">
    <location>
        <begin position="404"/>
        <end position="426"/>
    </location>
</feature>
<comment type="similarity">
    <text evidence="2">Belongs to the WD repeat RBAP46/RBAP48/MSI1 family.</text>
</comment>
<dbReference type="SUPFAM" id="SSF50978">
    <property type="entry name" value="WD40 repeat-like"/>
    <property type="match status" value="1"/>
</dbReference>